<dbReference type="GO" id="GO:0015031">
    <property type="term" value="P:protein transport"/>
    <property type="evidence" value="ECO:0007669"/>
    <property type="project" value="UniProtKB-KW"/>
</dbReference>
<dbReference type="Pfam" id="PF09177">
    <property type="entry name" value="STX6_10_61_N"/>
    <property type="match status" value="1"/>
</dbReference>
<dbReference type="Proteomes" id="UP000324091">
    <property type="component" value="Chromosome 7"/>
</dbReference>
<evidence type="ECO:0000313" key="5">
    <source>
        <dbReference type="Proteomes" id="UP000324091"/>
    </source>
</evidence>
<feature type="domain" description="Syntaxin 6/10/61 N-terminal" evidence="3">
    <location>
        <begin position="37"/>
        <end position="79"/>
    </location>
</feature>
<keyword evidence="5" id="KW-1185">Reference proteome</keyword>
<dbReference type="GO" id="GO:0012505">
    <property type="term" value="C:endomembrane system"/>
    <property type="evidence" value="ECO:0007669"/>
    <property type="project" value="UniProtKB-SubCell"/>
</dbReference>
<proteinExistence type="predicted"/>
<dbReference type="InterPro" id="IPR010989">
    <property type="entry name" value="SNARE"/>
</dbReference>
<evidence type="ECO:0000256" key="2">
    <source>
        <dbReference type="ARBA" id="ARBA00046280"/>
    </source>
</evidence>
<dbReference type="SUPFAM" id="SSF47661">
    <property type="entry name" value="t-snare proteins"/>
    <property type="match status" value="1"/>
</dbReference>
<comment type="subcellular location">
    <subcellularLocation>
        <location evidence="2">Endomembrane system</location>
        <topology evidence="2">Single-pass type IV membrane protein</topology>
    </subcellularLocation>
</comment>
<dbReference type="AlphaFoldDB" id="A0A5C6MWG5"/>
<protein>
    <submittedName>
        <fullName evidence="4">Syntaxin-6</fullName>
    </submittedName>
</protein>
<evidence type="ECO:0000256" key="1">
    <source>
        <dbReference type="ARBA" id="ARBA00022927"/>
    </source>
</evidence>
<evidence type="ECO:0000313" key="4">
    <source>
        <dbReference type="EMBL" id="TWW58461.1"/>
    </source>
</evidence>
<evidence type="ECO:0000259" key="3">
    <source>
        <dbReference type="Pfam" id="PF09177"/>
    </source>
</evidence>
<name>A0A5C6MWG5_9TELE</name>
<dbReference type="Gene3D" id="1.20.58.90">
    <property type="match status" value="1"/>
</dbReference>
<dbReference type="InterPro" id="IPR015260">
    <property type="entry name" value="Syntaxin-6/10/61_N"/>
</dbReference>
<dbReference type="CDD" id="cd21443">
    <property type="entry name" value="SNARE_NTD_STX6_STX10"/>
    <property type="match status" value="1"/>
</dbReference>
<comment type="caution">
    <text evidence="4">The sequence shown here is derived from an EMBL/GenBank/DDBJ whole genome shotgun (WGS) entry which is preliminary data.</text>
</comment>
<sequence>MKQRESTAHEEGAGACPSCIPWYLAHGYLGIALKAGGASKEELDWTTNELRNSLRSIEWDLEDLDETINILFKRNHSFHKGFINPDEASWMGGDPREDPGHAGVTMLVGLRMPWNPHSDELEEVSRQRQVWVSLLRLLPHDLGLDKREKIDA</sequence>
<keyword evidence="1" id="KW-0653">Protein transport</keyword>
<dbReference type="EMBL" id="RHFK02000020">
    <property type="protein sequence ID" value="TWW58461.1"/>
    <property type="molecule type" value="Genomic_DNA"/>
</dbReference>
<keyword evidence="1" id="KW-0813">Transport</keyword>
<dbReference type="GO" id="GO:0016020">
    <property type="term" value="C:membrane"/>
    <property type="evidence" value="ECO:0007669"/>
    <property type="project" value="InterPro"/>
</dbReference>
<organism evidence="4 5">
    <name type="scientific">Takifugu flavidus</name>
    <name type="common">sansaifugu</name>
    <dbReference type="NCBI Taxonomy" id="433684"/>
    <lineage>
        <taxon>Eukaryota</taxon>
        <taxon>Metazoa</taxon>
        <taxon>Chordata</taxon>
        <taxon>Craniata</taxon>
        <taxon>Vertebrata</taxon>
        <taxon>Euteleostomi</taxon>
        <taxon>Actinopterygii</taxon>
        <taxon>Neopterygii</taxon>
        <taxon>Teleostei</taxon>
        <taxon>Neoteleostei</taxon>
        <taxon>Acanthomorphata</taxon>
        <taxon>Eupercaria</taxon>
        <taxon>Tetraodontiformes</taxon>
        <taxon>Tetradontoidea</taxon>
        <taxon>Tetraodontidae</taxon>
        <taxon>Takifugu</taxon>
    </lineage>
</organism>
<dbReference type="GO" id="GO:0048193">
    <property type="term" value="P:Golgi vesicle transport"/>
    <property type="evidence" value="ECO:0007669"/>
    <property type="project" value="InterPro"/>
</dbReference>
<accession>A0A5C6MWG5</accession>
<gene>
    <name evidence="4" type="ORF">D4764_07G0011800</name>
</gene>
<reference evidence="4 5" key="1">
    <citation type="submission" date="2019-04" db="EMBL/GenBank/DDBJ databases">
        <title>Chromosome genome assembly for Takifugu flavidus.</title>
        <authorList>
            <person name="Xiao S."/>
        </authorList>
    </citation>
    <scope>NUCLEOTIDE SEQUENCE [LARGE SCALE GENOMIC DNA]</scope>
    <source>
        <strain evidence="4">HTHZ2018</strain>
        <tissue evidence="4">Muscle</tissue>
    </source>
</reference>